<dbReference type="AlphaFoldDB" id="A0A7T7BIJ0"/>
<feature type="region of interest" description="Disordered" evidence="1">
    <location>
        <begin position="136"/>
        <end position="170"/>
    </location>
</feature>
<evidence type="ECO:0000256" key="1">
    <source>
        <dbReference type="SAM" id="MobiDB-lite"/>
    </source>
</evidence>
<dbReference type="GO" id="GO:0016787">
    <property type="term" value="F:hydrolase activity"/>
    <property type="evidence" value="ECO:0007669"/>
    <property type="project" value="UniProtKB-KW"/>
</dbReference>
<gene>
    <name evidence="3" type="ORF">Pdw03_3916</name>
</gene>
<dbReference type="VEuPathDB" id="FungiDB:PDIP_75360"/>
<dbReference type="GeneID" id="26235852"/>
<proteinExistence type="predicted"/>
<feature type="signal peptide" evidence="2">
    <location>
        <begin position="1"/>
        <end position="21"/>
    </location>
</feature>
<dbReference type="EMBL" id="CP060774">
    <property type="protein sequence ID" value="QQK41062.1"/>
    <property type="molecule type" value="Genomic_DNA"/>
</dbReference>
<dbReference type="Proteomes" id="UP000595662">
    <property type="component" value="Chromosome 1"/>
</dbReference>
<keyword evidence="2" id="KW-0732">Signal</keyword>
<dbReference type="KEGG" id="pdp:PDIP_75360"/>
<feature type="chain" id="PRO_5030850828" evidence="2">
    <location>
        <begin position="22"/>
        <end position="566"/>
    </location>
</feature>
<dbReference type="RefSeq" id="XP_014531693.2">
    <property type="nucleotide sequence ID" value="XM_014676207.2"/>
</dbReference>
<protein>
    <submittedName>
        <fullName evidence="3">Fumarylacetoacetate (FAA) hydrolase family protein</fullName>
    </submittedName>
</protein>
<accession>A0A7T7BIJ0</accession>
<name>A0A7T7BIJ0_PENDI</name>
<keyword evidence="3" id="KW-0378">Hydrolase</keyword>
<evidence type="ECO:0000313" key="4">
    <source>
        <dbReference type="Proteomes" id="UP000595662"/>
    </source>
</evidence>
<evidence type="ECO:0000256" key="2">
    <source>
        <dbReference type="SAM" id="SignalP"/>
    </source>
</evidence>
<sequence>MGSFLVRGWIVVALCLQTSLATTLMAEPTVTSIPTAVVTHHNHSHHNHHHWSYIPRPLPSRKPCPARSSSAVLASSVIPTLTPHLSGFPSHSSWLHWSQTPRPQSSSVAIQTPSAPVSTPVTNLSVLVSASGSLSTEPQQVSGFSSGATTGLGSSASRVTISTSGSDDSTTVVASIPISTPPAALQPNLGSGSSSLKLTTSNVFSTRTVTITACPTTVPNCPASSKTTFVTTETILVSTTICPVTETTGPSQTASALLSATGGAGDDGYGNGSPDLTTSTVYSTRTATITACPSSVTNCPLRSKTTYLTTETLLLSTTVCPVAKATGTNSAVSTKHTTSPSVTEAVEGVDIGAPKLTISTIFATHTATVFACPELVTDCPLRSKTSYATTEIFAVATTVYPVSSVYTSVPDKGVDISIVSVTVANPQVTGAIPGSQSSSGSVGSSSYAGTSHTTIIVVESCSEDDTCTGYINTIVVTQTNAAEPTMRLSLHTPYRGTGSGAGGAVSPSSTRPWFPNSYPSGLATATISTATSAVSPVYTGAASVGTQSSMMRLVGTVMVILLAINF</sequence>
<evidence type="ECO:0000313" key="3">
    <source>
        <dbReference type="EMBL" id="QQK41062.1"/>
    </source>
</evidence>
<feature type="compositionally biased region" description="Low complexity" evidence="1">
    <location>
        <begin position="142"/>
        <end position="170"/>
    </location>
</feature>
<reference evidence="3 4" key="1">
    <citation type="submission" date="2020-08" db="EMBL/GenBank/DDBJ databases">
        <title>The completed genome sequence of the pathogenic ascomycete fungus Penicillium digitatum.</title>
        <authorList>
            <person name="Wang M."/>
        </authorList>
    </citation>
    <scope>NUCLEOTIDE SEQUENCE [LARGE SCALE GENOMIC DNA]</scope>
    <source>
        <strain evidence="3 4">PdW03</strain>
    </source>
</reference>
<organism evidence="3 4">
    <name type="scientific">Penicillium digitatum</name>
    <name type="common">Green mold</name>
    <dbReference type="NCBI Taxonomy" id="36651"/>
    <lineage>
        <taxon>Eukaryota</taxon>
        <taxon>Fungi</taxon>
        <taxon>Dikarya</taxon>
        <taxon>Ascomycota</taxon>
        <taxon>Pezizomycotina</taxon>
        <taxon>Eurotiomycetes</taxon>
        <taxon>Eurotiomycetidae</taxon>
        <taxon>Eurotiales</taxon>
        <taxon>Aspergillaceae</taxon>
        <taxon>Penicillium</taxon>
    </lineage>
</organism>